<keyword evidence="10" id="KW-1185">Reference proteome</keyword>
<comment type="subcellular location">
    <subcellularLocation>
        <location evidence="1">Membrane</location>
        <topology evidence="1">Multi-pass membrane protein</topology>
    </subcellularLocation>
</comment>
<evidence type="ECO:0000256" key="7">
    <source>
        <dbReference type="SAM" id="Phobius"/>
    </source>
</evidence>
<feature type="transmembrane region" description="Helical" evidence="7">
    <location>
        <begin position="78"/>
        <end position="98"/>
    </location>
</feature>
<dbReference type="GO" id="GO:0006865">
    <property type="term" value="P:amino acid transport"/>
    <property type="evidence" value="ECO:0007669"/>
    <property type="project" value="UniProtKB-KW"/>
</dbReference>
<comment type="caution">
    <text evidence="9">The sequence shown here is derived from an EMBL/GenBank/DDBJ whole genome shotgun (WGS) entry which is preliminary data.</text>
</comment>
<keyword evidence="4" id="KW-0029">Amino-acid transport</keyword>
<reference evidence="9 10" key="1">
    <citation type="submission" date="2014-02" db="EMBL/GenBank/DDBJ databases">
        <title>Genome sequence of Paenibacillus darwinianus reveals adaptive mechanisms for survival in Antarctic soils.</title>
        <authorList>
            <person name="Dsouza M."/>
            <person name="Taylor M.W."/>
            <person name="Turner S.J."/>
            <person name="Aislabie J."/>
        </authorList>
    </citation>
    <scope>NUCLEOTIDE SEQUENCE [LARGE SCALE GENOMIC DNA]</scope>
    <source>
        <strain evidence="9 10">CE1</strain>
    </source>
</reference>
<evidence type="ECO:0000256" key="5">
    <source>
        <dbReference type="ARBA" id="ARBA00022989"/>
    </source>
</evidence>
<evidence type="ECO:0000313" key="10">
    <source>
        <dbReference type="Proteomes" id="UP000053750"/>
    </source>
</evidence>
<gene>
    <name evidence="9" type="ORF">BG53_10930</name>
</gene>
<dbReference type="GO" id="GO:0016020">
    <property type="term" value="C:membrane"/>
    <property type="evidence" value="ECO:0007669"/>
    <property type="project" value="UniProtKB-SubCell"/>
</dbReference>
<feature type="transmembrane region" description="Helical" evidence="7">
    <location>
        <begin position="34"/>
        <end position="57"/>
    </location>
</feature>
<dbReference type="PANTHER" id="PTHR43495:SF5">
    <property type="entry name" value="GAMMA-AMINOBUTYRIC ACID PERMEASE"/>
    <property type="match status" value="1"/>
</dbReference>
<dbReference type="GO" id="GO:0055085">
    <property type="term" value="P:transmembrane transport"/>
    <property type="evidence" value="ECO:0007669"/>
    <property type="project" value="InterPro"/>
</dbReference>
<keyword evidence="3 7" id="KW-0812">Transmembrane</keyword>
<evidence type="ECO:0000256" key="6">
    <source>
        <dbReference type="ARBA" id="ARBA00023136"/>
    </source>
</evidence>
<protein>
    <recommendedName>
        <fullName evidence="8">Amino acid permease/ SLC12A domain-containing protein</fullName>
    </recommendedName>
</protein>
<organism evidence="9 10">
    <name type="scientific">Paenibacillus darwinianus</name>
    <dbReference type="NCBI Taxonomy" id="1380763"/>
    <lineage>
        <taxon>Bacteria</taxon>
        <taxon>Bacillati</taxon>
        <taxon>Bacillota</taxon>
        <taxon>Bacilli</taxon>
        <taxon>Bacillales</taxon>
        <taxon>Paenibacillaceae</taxon>
        <taxon>Paenibacillus</taxon>
    </lineage>
</organism>
<dbReference type="Pfam" id="PF00324">
    <property type="entry name" value="AA_permease"/>
    <property type="match status" value="1"/>
</dbReference>
<evidence type="ECO:0000256" key="2">
    <source>
        <dbReference type="ARBA" id="ARBA00022448"/>
    </source>
</evidence>
<dbReference type="AlphaFoldDB" id="A0A9W5RZ66"/>
<accession>A0A9W5RZ66</accession>
<sequence>MIVMFLIIGTAALFGVFGKGGSNPALPVSIGQYVPHGAIGLWASLLFAFYTFGGIEIMGMKALRLRNPRDAPKTGKMMLLLAIVYSASLLLAITLVPWTTFQPG</sequence>
<dbReference type="InterPro" id="IPR004841">
    <property type="entry name" value="AA-permease/SLC12A_dom"/>
</dbReference>
<evidence type="ECO:0000256" key="1">
    <source>
        <dbReference type="ARBA" id="ARBA00004141"/>
    </source>
</evidence>
<evidence type="ECO:0000259" key="8">
    <source>
        <dbReference type="Pfam" id="PF00324"/>
    </source>
</evidence>
<keyword evidence="5 7" id="KW-1133">Transmembrane helix</keyword>
<evidence type="ECO:0000256" key="3">
    <source>
        <dbReference type="ARBA" id="ARBA00022692"/>
    </source>
</evidence>
<dbReference type="PANTHER" id="PTHR43495">
    <property type="entry name" value="GABA PERMEASE"/>
    <property type="match status" value="1"/>
</dbReference>
<evidence type="ECO:0000313" key="9">
    <source>
        <dbReference type="EMBL" id="EXX84591.1"/>
    </source>
</evidence>
<evidence type="ECO:0000256" key="4">
    <source>
        <dbReference type="ARBA" id="ARBA00022970"/>
    </source>
</evidence>
<keyword evidence="2" id="KW-0813">Transport</keyword>
<dbReference type="EMBL" id="JFHU01000278">
    <property type="protein sequence ID" value="EXX84591.1"/>
    <property type="molecule type" value="Genomic_DNA"/>
</dbReference>
<keyword evidence="6 7" id="KW-0472">Membrane</keyword>
<proteinExistence type="predicted"/>
<dbReference type="Proteomes" id="UP000053750">
    <property type="component" value="Unassembled WGS sequence"/>
</dbReference>
<dbReference type="Gene3D" id="1.20.1740.10">
    <property type="entry name" value="Amino acid/polyamine transporter I"/>
    <property type="match status" value="1"/>
</dbReference>
<feature type="domain" description="Amino acid permease/ SLC12A" evidence="8">
    <location>
        <begin position="1"/>
        <end position="100"/>
    </location>
</feature>
<name>A0A9W5RZ66_9BACL</name>